<reference evidence="1 2" key="1">
    <citation type="submission" date="2020-07" db="EMBL/GenBank/DDBJ databases">
        <title>Genomic Encyclopedia of Type Strains, Phase IV (KMG-V): Genome sequencing to study the core and pangenomes of soil and plant-associated prokaryotes.</title>
        <authorList>
            <person name="Whitman W."/>
        </authorList>
    </citation>
    <scope>NUCLEOTIDE SEQUENCE [LARGE SCALE GENOMIC DNA]</scope>
    <source>
        <strain evidence="1 2">A1</strain>
    </source>
</reference>
<dbReference type="EMBL" id="JACDUH010000001">
    <property type="protein sequence ID" value="MBA2850834.1"/>
    <property type="molecule type" value="Genomic_DNA"/>
</dbReference>
<protein>
    <submittedName>
        <fullName evidence="1">Uncharacterized protein</fullName>
    </submittedName>
</protein>
<evidence type="ECO:0000313" key="1">
    <source>
        <dbReference type="EMBL" id="MBA2850834.1"/>
    </source>
</evidence>
<gene>
    <name evidence="1" type="ORF">HNP86_000965</name>
</gene>
<dbReference type="Proteomes" id="UP000564425">
    <property type="component" value="Unassembled WGS sequence"/>
</dbReference>
<name>A0A7J9NU51_METMI</name>
<dbReference type="RefSeq" id="WP_181500875.1">
    <property type="nucleotide sequence ID" value="NZ_JACDUH010000001.1"/>
</dbReference>
<evidence type="ECO:0000313" key="2">
    <source>
        <dbReference type="Proteomes" id="UP000564425"/>
    </source>
</evidence>
<sequence>MTVIREDDYEKVKCSELGMHKTDVIDDLINNCIEFCDGGELLLVVGKEDDNVIAVDNNGNVVLIKINCGIDLENHVDDVVLRTIAQITKYSEIKNVNKFVNHIFELNESNSIKIEFGKLNKFLKKNNVKNFNETQRVILVAEEYGKETLNAINWLNERGIDIRCFKLKIRRYVYTGQFITVVEKIIPNTNPYIEIINQNVYRFQDRINRLQGQLPRIMDMISVGVVTAGDVLKAKDYESEAELLENGNVLVDGEEKSIRAWLKSIYPMSNPNAYNLTIHKKTGKTLAEIREEYMEKLP</sequence>
<comment type="caution">
    <text evidence="1">The sequence shown here is derived from an EMBL/GenBank/DDBJ whole genome shotgun (WGS) entry which is preliminary data.</text>
</comment>
<dbReference type="AlphaFoldDB" id="A0A7J9NU51"/>
<accession>A0A7J9NU51</accession>
<organism evidence="1 2">
    <name type="scientific">Methanococcus maripaludis</name>
    <name type="common">Methanococcus deltae</name>
    <dbReference type="NCBI Taxonomy" id="39152"/>
    <lineage>
        <taxon>Archaea</taxon>
        <taxon>Methanobacteriati</taxon>
        <taxon>Methanobacteriota</taxon>
        <taxon>Methanomada group</taxon>
        <taxon>Methanococci</taxon>
        <taxon>Methanococcales</taxon>
        <taxon>Methanococcaceae</taxon>
        <taxon>Methanococcus</taxon>
    </lineage>
</organism>
<proteinExistence type="predicted"/>